<dbReference type="Proteomes" id="UP000335636">
    <property type="component" value="Unassembled WGS sequence"/>
</dbReference>
<evidence type="ECO:0000256" key="1">
    <source>
        <dbReference type="SAM" id="MobiDB-lite"/>
    </source>
</evidence>
<evidence type="ECO:0000313" key="3">
    <source>
        <dbReference type="Proteomes" id="UP000335636"/>
    </source>
</evidence>
<reference evidence="2" key="1">
    <citation type="submission" date="2019-04" db="EMBL/GenBank/DDBJ databases">
        <authorList>
            <person name="Alioto T."/>
            <person name="Alioto T."/>
        </authorList>
    </citation>
    <scope>NUCLEOTIDE SEQUENCE [LARGE SCALE GENOMIC DNA]</scope>
</reference>
<protein>
    <submittedName>
        <fullName evidence="2">Uncharacterized protein</fullName>
    </submittedName>
</protein>
<name>A0A5E4D4Z6_MARMO</name>
<dbReference type="AlphaFoldDB" id="A0A5E4D4Z6"/>
<feature type="non-terminal residue" evidence="2">
    <location>
        <position position="1"/>
    </location>
</feature>
<comment type="caution">
    <text evidence="2">The sequence shown here is derived from an EMBL/GenBank/DDBJ whole genome shotgun (WGS) entry which is preliminary data.</text>
</comment>
<organism evidence="2 3">
    <name type="scientific">Marmota monax</name>
    <name type="common">Woodchuck</name>
    <dbReference type="NCBI Taxonomy" id="9995"/>
    <lineage>
        <taxon>Eukaryota</taxon>
        <taxon>Metazoa</taxon>
        <taxon>Chordata</taxon>
        <taxon>Craniata</taxon>
        <taxon>Vertebrata</taxon>
        <taxon>Euteleostomi</taxon>
        <taxon>Mammalia</taxon>
        <taxon>Eutheria</taxon>
        <taxon>Euarchontoglires</taxon>
        <taxon>Glires</taxon>
        <taxon>Rodentia</taxon>
        <taxon>Sciuromorpha</taxon>
        <taxon>Sciuridae</taxon>
        <taxon>Xerinae</taxon>
        <taxon>Marmotini</taxon>
        <taxon>Marmota</taxon>
    </lineage>
</organism>
<gene>
    <name evidence="2" type="ORF">MONAX_5E008790</name>
</gene>
<accession>A0A5E4D4Z6</accession>
<feature type="region of interest" description="Disordered" evidence="1">
    <location>
        <begin position="44"/>
        <end position="68"/>
    </location>
</feature>
<keyword evidence="3" id="KW-1185">Reference proteome</keyword>
<proteinExistence type="predicted"/>
<evidence type="ECO:0000313" key="2">
    <source>
        <dbReference type="EMBL" id="VTJ89205.1"/>
    </source>
</evidence>
<dbReference type="EMBL" id="CABDUW010003402">
    <property type="protein sequence ID" value="VTJ89205.1"/>
    <property type="molecule type" value="Genomic_DNA"/>
</dbReference>
<sequence length="68" mass="6927">CSWTAQPLRLAGVTARLRLLRRPEAAAAAATSVTAASGLHEAVNTAVEHADQASHSAGRPGRGFPAPV</sequence>